<keyword evidence="5" id="KW-1185">Reference proteome</keyword>
<dbReference type="SUPFAM" id="SSF56112">
    <property type="entry name" value="Protein kinase-like (PK-like)"/>
    <property type="match status" value="1"/>
</dbReference>
<dbReference type="GO" id="GO:0051726">
    <property type="term" value="P:regulation of cell cycle"/>
    <property type="evidence" value="ECO:0000318"/>
    <property type="project" value="GO_Central"/>
</dbReference>
<dbReference type="Pfam" id="PF00069">
    <property type="entry name" value="Pkinase"/>
    <property type="match status" value="1"/>
</dbReference>
<dbReference type="VEuPathDB" id="TrichDB:TVAGG3_0005200"/>
<dbReference type="PROSITE" id="PS50011">
    <property type="entry name" value="PROTEIN_KINASE_DOM"/>
    <property type="match status" value="1"/>
</dbReference>
<dbReference type="RefSeq" id="XP_001318721.1">
    <property type="nucleotide sequence ID" value="XM_001318686.1"/>
</dbReference>
<proteinExistence type="predicted"/>
<sequence>MSVDQIGNYHLLETSAEEGDFYVSYLLEDIRTKMKYTGFLIHRKKLLYSPYIQKLHKILDIQASFGFPMMQNVIEVITDEELQLIVFDYKYKSLMQLFTNGETLFETQVRQIFAEMAIIVHHLHKKHVAILDIQPNSFFLTQTGILKIGVLTSAGLYEPNELTKELPGSVNYAAPEVFKGPFDPFAADIWSLGMTLYALLLGDCPINGQSVEEIQEKIKEMKEVKLPSYFSPTVTSLLRHMLQLNPKDRMTIEDVMEHPFVTSTIVTKSIMLKNDLEKTASRILQYASMKSIKCRKIRENLYSFNFTSGSVFRSQIRLETEDSNPVLRLDVFVCENQADLNDLIDAFQYLLGTK</sequence>
<dbReference type="VEuPathDB" id="TrichDB:TVAG_257370"/>
<dbReference type="PANTHER" id="PTHR24346:SF77">
    <property type="entry name" value="SERINE THREONINE PROTEIN KINASE"/>
    <property type="match status" value="1"/>
</dbReference>
<reference evidence="4" key="2">
    <citation type="journal article" date="2007" name="Science">
        <title>Draft genome sequence of the sexually transmitted pathogen Trichomonas vaginalis.</title>
        <authorList>
            <person name="Carlton J.M."/>
            <person name="Hirt R.P."/>
            <person name="Silva J.C."/>
            <person name="Delcher A.L."/>
            <person name="Schatz M."/>
            <person name="Zhao Q."/>
            <person name="Wortman J.R."/>
            <person name="Bidwell S.L."/>
            <person name="Alsmark U.C.M."/>
            <person name="Besteiro S."/>
            <person name="Sicheritz-Ponten T."/>
            <person name="Noel C.J."/>
            <person name="Dacks J.B."/>
            <person name="Foster P.G."/>
            <person name="Simillion C."/>
            <person name="Van de Peer Y."/>
            <person name="Miranda-Saavedra D."/>
            <person name="Barton G.J."/>
            <person name="Westrop G.D."/>
            <person name="Mueller S."/>
            <person name="Dessi D."/>
            <person name="Fiori P.L."/>
            <person name="Ren Q."/>
            <person name="Paulsen I."/>
            <person name="Zhang H."/>
            <person name="Bastida-Corcuera F.D."/>
            <person name="Simoes-Barbosa A."/>
            <person name="Brown M.T."/>
            <person name="Hayes R.D."/>
            <person name="Mukherjee M."/>
            <person name="Okumura C.Y."/>
            <person name="Schneider R."/>
            <person name="Smith A.J."/>
            <person name="Vanacova S."/>
            <person name="Villalvazo M."/>
            <person name="Haas B.J."/>
            <person name="Pertea M."/>
            <person name="Feldblyum T.V."/>
            <person name="Utterback T.R."/>
            <person name="Shu C.L."/>
            <person name="Osoegawa K."/>
            <person name="de Jong P.J."/>
            <person name="Hrdy I."/>
            <person name="Horvathova L."/>
            <person name="Zubacova Z."/>
            <person name="Dolezal P."/>
            <person name="Malik S.B."/>
            <person name="Logsdon J.M. Jr."/>
            <person name="Henze K."/>
            <person name="Gupta A."/>
            <person name="Wang C.C."/>
            <person name="Dunne R.L."/>
            <person name="Upcroft J.A."/>
            <person name="Upcroft P."/>
            <person name="White O."/>
            <person name="Salzberg S.L."/>
            <person name="Tang P."/>
            <person name="Chiu C.-H."/>
            <person name="Lee Y.-S."/>
            <person name="Embley T.M."/>
            <person name="Coombs G.H."/>
            <person name="Mottram J.C."/>
            <person name="Tachezy J."/>
            <person name="Fraser-Liggett C.M."/>
            <person name="Johnson P.J."/>
        </authorList>
    </citation>
    <scope>NUCLEOTIDE SEQUENCE [LARGE SCALE GENOMIC DNA]</scope>
    <source>
        <strain evidence="4">G3</strain>
    </source>
</reference>
<evidence type="ECO:0000313" key="5">
    <source>
        <dbReference type="Proteomes" id="UP000001542"/>
    </source>
</evidence>
<organism evidence="4 5">
    <name type="scientific">Trichomonas vaginalis (strain ATCC PRA-98 / G3)</name>
    <dbReference type="NCBI Taxonomy" id="412133"/>
    <lineage>
        <taxon>Eukaryota</taxon>
        <taxon>Metamonada</taxon>
        <taxon>Parabasalia</taxon>
        <taxon>Trichomonadida</taxon>
        <taxon>Trichomonadidae</taxon>
        <taxon>Trichomonas</taxon>
    </lineage>
</organism>
<name>A2ELH1_TRIV3</name>
<dbReference type="InterPro" id="IPR000719">
    <property type="entry name" value="Prot_kinase_dom"/>
</dbReference>
<evidence type="ECO:0000259" key="3">
    <source>
        <dbReference type="PROSITE" id="PS50011"/>
    </source>
</evidence>
<feature type="domain" description="Protein kinase" evidence="3">
    <location>
        <begin position="10"/>
        <end position="261"/>
    </location>
</feature>
<dbReference type="InterPro" id="IPR011009">
    <property type="entry name" value="Kinase-like_dom_sf"/>
</dbReference>
<gene>
    <name evidence="4" type="ORF">TVAG_257370</name>
</gene>
<dbReference type="PANTHER" id="PTHR24346">
    <property type="entry name" value="MAP/MICROTUBULE AFFINITY-REGULATING KINASE"/>
    <property type="match status" value="1"/>
</dbReference>
<dbReference type="KEGG" id="tva:4764375"/>
<dbReference type="GO" id="GO:0005524">
    <property type="term" value="F:ATP binding"/>
    <property type="evidence" value="ECO:0007669"/>
    <property type="project" value="UniProtKB-KW"/>
</dbReference>
<keyword evidence="4" id="KW-0808">Transferase</keyword>
<dbReference type="Gene3D" id="1.10.510.10">
    <property type="entry name" value="Transferase(Phosphotransferase) domain 1"/>
    <property type="match status" value="1"/>
</dbReference>
<keyword evidence="1" id="KW-0547">Nucleotide-binding</keyword>
<dbReference type="GO" id="GO:0004674">
    <property type="term" value="F:protein serine/threonine kinase activity"/>
    <property type="evidence" value="ECO:0000318"/>
    <property type="project" value="GO_Central"/>
</dbReference>
<dbReference type="Proteomes" id="UP000001542">
    <property type="component" value="Unassembled WGS sequence"/>
</dbReference>
<reference evidence="4" key="1">
    <citation type="submission" date="2006-10" db="EMBL/GenBank/DDBJ databases">
        <authorList>
            <person name="Amadeo P."/>
            <person name="Zhao Q."/>
            <person name="Wortman J."/>
            <person name="Fraser-Liggett C."/>
            <person name="Carlton J."/>
        </authorList>
    </citation>
    <scope>NUCLEOTIDE SEQUENCE</scope>
    <source>
        <strain evidence="4">G3</strain>
    </source>
</reference>
<dbReference type="EMBL" id="DS113422">
    <property type="protein sequence ID" value="EAY06498.1"/>
    <property type="molecule type" value="Genomic_DNA"/>
</dbReference>
<evidence type="ECO:0000256" key="1">
    <source>
        <dbReference type="ARBA" id="ARBA00022741"/>
    </source>
</evidence>
<evidence type="ECO:0000313" key="4">
    <source>
        <dbReference type="EMBL" id="EAY06498.1"/>
    </source>
</evidence>
<keyword evidence="2" id="KW-0067">ATP-binding</keyword>
<evidence type="ECO:0000256" key="2">
    <source>
        <dbReference type="ARBA" id="ARBA00022840"/>
    </source>
</evidence>
<dbReference type="SMR" id="A2ELH1"/>
<dbReference type="InParanoid" id="A2ELH1"/>
<accession>A2ELH1</accession>
<dbReference type="SMART" id="SM00220">
    <property type="entry name" value="S_TKc"/>
    <property type="match status" value="1"/>
</dbReference>
<protein>
    <submittedName>
        <fullName evidence="4">CAMK family protein kinase</fullName>
    </submittedName>
</protein>
<keyword evidence="4" id="KW-0418">Kinase</keyword>
<dbReference type="AlphaFoldDB" id="A2ELH1"/>
<dbReference type="STRING" id="5722.A2ELH1"/>
<dbReference type="eggNOG" id="KOG0586">
    <property type="taxonomic scope" value="Eukaryota"/>
</dbReference>